<evidence type="ECO:0000256" key="1">
    <source>
        <dbReference type="SAM" id="Coils"/>
    </source>
</evidence>
<gene>
    <name evidence="2" type="ORF">PSON_ATCC_30995.1.T0140227</name>
</gene>
<comment type="caution">
    <text evidence="2">The sequence shown here is derived from an EMBL/GenBank/DDBJ whole genome shotgun (WGS) entry which is preliminary data.</text>
</comment>
<organism evidence="2 3">
    <name type="scientific">Paramecium sonneborni</name>
    <dbReference type="NCBI Taxonomy" id="65129"/>
    <lineage>
        <taxon>Eukaryota</taxon>
        <taxon>Sar</taxon>
        <taxon>Alveolata</taxon>
        <taxon>Ciliophora</taxon>
        <taxon>Intramacronucleata</taxon>
        <taxon>Oligohymenophorea</taxon>
        <taxon>Peniculida</taxon>
        <taxon>Parameciidae</taxon>
        <taxon>Paramecium</taxon>
    </lineage>
</organism>
<proteinExistence type="predicted"/>
<dbReference type="EMBL" id="CAJJDN010000014">
    <property type="protein sequence ID" value="CAD8060324.1"/>
    <property type="molecule type" value="Genomic_DNA"/>
</dbReference>
<name>A0A8S1LBE1_9CILI</name>
<sequence length="306" mass="36717">MSVNTQINYELLCNFKLNNYKTNYLKKKKLIHVLLTFQNHKNNNNYKLTQKLKLILILKNLRHKDYHLIQIKNVLLFFIIEFSTIYRQPNLPYTQIQSQIAPHLTIEIKNIKTPLIENQAPKNLKELFDQCVSQLYRENKIKGNLQKQNKYNCNRDHQGQFLLTSESNDVQFSKLDIKTLTERFFLNPHFIKMIEAQIFDIKCCNFKACIYNQRQLLQQFDSVQNKDEIKQAHLPKRSLTFRQDNRSKSVGKNEDYKLQYQFLQQEIQRLEKEIISTYNKSTIQELKLQLREVRDKLAEIQCKILN</sequence>
<reference evidence="2" key="1">
    <citation type="submission" date="2021-01" db="EMBL/GenBank/DDBJ databases">
        <authorList>
            <consortium name="Genoscope - CEA"/>
            <person name="William W."/>
        </authorList>
    </citation>
    <scope>NUCLEOTIDE SEQUENCE</scope>
</reference>
<feature type="coiled-coil region" evidence="1">
    <location>
        <begin position="253"/>
        <end position="303"/>
    </location>
</feature>
<keyword evidence="1" id="KW-0175">Coiled coil</keyword>
<protein>
    <submittedName>
        <fullName evidence="2">Uncharacterized protein</fullName>
    </submittedName>
</protein>
<evidence type="ECO:0000313" key="3">
    <source>
        <dbReference type="Proteomes" id="UP000692954"/>
    </source>
</evidence>
<dbReference type="AlphaFoldDB" id="A0A8S1LBE1"/>
<dbReference type="Proteomes" id="UP000692954">
    <property type="component" value="Unassembled WGS sequence"/>
</dbReference>
<dbReference type="OrthoDB" id="306123at2759"/>
<accession>A0A8S1LBE1</accession>
<keyword evidence="3" id="KW-1185">Reference proteome</keyword>
<evidence type="ECO:0000313" key="2">
    <source>
        <dbReference type="EMBL" id="CAD8060324.1"/>
    </source>
</evidence>